<dbReference type="Gene3D" id="2.60.120.650">
    <property type="entry name" value="Cupin"/>
    <property type="match status" value="1"/>
</dbReference>
<evidence type="ECO:0000313" key="3">
    <source>
        <dbReference type="Proteomes" id="UP000023464"/>
    </source>
</evidence>
<dbReference type="EMBL" id="JFGV01000073">
    <property type="protein sequence ID" value="EYU13695.1"/>
    <property type="molecule type" value="Genomic_DNA"/>
</dbReference>
<dbReference type="GO" id="GO:0005737">
    <property type="term" value="C:cytoplasm"/>
    <property type="evidence" value="ECO:0007669"/>
    <property type="project" value="TreeGrafter"/>
</dbReference>
<evidence type="ECO:0000259" key="1">
    <source>
        <dbReference type="PROSITE" id="PS51184"/>
    </source>
</evidence>
<gene>
    <name evidence="2" type="ORF">BA1DRAFT_03820</name>
</gene>
<feature type="domain" description="JmjC" evidence="1">
    <location>
        <begin position="103"/>
        <end position="259"/>
    </location>
</feature>
<reference evidence="2 3" key="1">
    <citation type="submission" date="2014-03" db="EMBL/GenBank/DDBJ databases">
        <title>Draft Genome of Photorhabdus luminescens BA1, an Egyptian Isolate.</title>
        <authorList>
            <person name="Ghazal S."/>
            <person name="Hurst S.G.IV."/>
            <person name="Morris K."/>
            <person name="Thomas K."/>
            <person name="Tisa L.S."/>
        </authorList>
    </citation>
    <scope>NUCLEOTIDE SEQUENCE [LARGE SCALE GENOMIC DNA]</scope>
    <source>
        <strain evidence="2 3">BA1</strain>
    </source>
</reference>
<dbReference type="RefSeq" id="WP_036782121.1">
    <property type="nucleotide sequence ID" value="NZ_CAWLTM010000042.1"/>
</dbReference>
<proteinExistence type="predicted"/>
<dbReference type="Proteomes" id="UP000023464">
    <property type="component" value="Unassembled WGS sequence"/>
</dbReference>
<dbReference type="InterPro" id="IPR003347">
    <property type="entry name" value="JmjC_dom"/>
</dbReference>
<organism evidence="2 3">
    <name type="scientific">Photorhabdus aegyptia</name>
    <dbReference type="NCBI Taxonomy" id="2805098"/>
    <lineage>
        <taxon>Bacteria</taxon>
        <taxon>Pseudomonadati</taxon>
        <taxon>Pseudomonadota</taxon>
        <taxon>Gammaproteobacteria</taxon>
        <taxon>Enterobacterales</taxon>
        <taxon>Morganellaceae</taxon>
        <taxon>Photorhabdus</taxon>
    </lineage>
</organism>
<dbReference type="GO" id="GO:0043565">
    <property type="term" value="F:sequence-specific DNA binding"/>
    <property type="evidence" value="ECO:0007669"/>
    <property type="project" value="TreeGrafter"/>
</dbReference>
<dbReference type="PANTHER" id="PTHR12480">
    <property type="entry name" value="ARGININE DEMETHYLASE AND LYSYL-HYDROXYLASE JMJD"/>
    <property type="match status" value="1"/>
</dbReference>
<sequence>MMDFSNSGYQKCVEFTMPSIEDVFACMLNRVPFIIRGGAEQWVARTKWTWDYFQQKFGHHLIKVFRSSNNKDNKYMSLGDYIDYIKDVEEPDPYYVSAWPFSLYFKELVNDYEVPDYFSCLIRQRVADDILHNEAALLLLRWIYMGPKNSGSRMHLDIASTHAWNAVMSGRKEWIFYGPEEAMKIGYGKVDAFNPDRVLYPDFVQAQGIHCVQNPGDIVFTPCTHYHQVKNLEAGISITENFINDTNLELVKHSINNDDDISPEQANFIRMLIPELS</sequence>
<dbReference type="GO" id="GO:0016706">
    <property type="term" value="F:2-oxoglutarate-dependent dioxygenase activity"/>
    <property type="evidence" value="ECO:0007669"/>
    <property type="project" value="TreeGrafter"/>
</dbReference>
<dbReference type="SMART" id="SM00558">
    <property type="entry name" value="JmjC"/>
    <property type="match status" value="1"/>
</dbReference>
<name>A0A022PGU5_9GAMM</name>
<protein>
    <submittedName>
        <fullName evidence="2">Cupin</fullName>
    </submittedName>
</protein>
<dbReference type="InterPro" id="IPR050910">
    <property type="entry name" value="JMJD6_ArgDemeth/LysHydrox"/>
</dbReference>
<dbReference type="PANTHER" id="PTHR12480:SF6">
    <property type="entry name" value="2-OXOGLUTARATE AND IRON-DEPENDENT OXYGENASE JMJD4"/>
    <property type="match status" value="1"/>
</dbReference>
<dbReference type="PROSITE" id="PS51184">
    <property type="entry name" value="JMJC"/>
    <property type="match status" value="1"/>
</dbReference>
<comment type="caution">
    <text evidence="2">The sequence shown here is derived from an EMBL/GenBank/DDBJ whole genome shotgun (WGS) entry which is preliminary data.</text>
</comment>
<evidence type="ECO:0000313" key="2">
    <source>
        <dbReference type="EMBL" id="EYU13695.1"/>
    </source>
</evidence>
<accession>A0A022PGU5</accession>
<dbReference type="PATRIC" id="fig|1393736.3.peg.3896"/>
<dbReference type="Pfam" id="PF13621">
    <property type="entry name" value="Cupin_8"/>
    <property type="match status" value="1"/>
</dbReference>
<dbReference type="AlphaFoldDB" id="A0A022PGU5"/>
<keyword evidence="3" id="KW-1185">Reference proteome</keyword>
<dbReference type="SUPFAM" id="SSF51197">
    <property type="entry name" value="Clavaminate synthase-like"/>
    <property type="match status" value="1"/>
</dbReference>
<dbReference type="GO" id="GO:0045905">
    <property type="term" value="P:positive regulation of translational termination"/>
    <property type="evidence" value="ECO:0007669"/>
    <property type="project" value="TreeGrafter"/>
</dbReference>
<dbReference type="InterPro" id="IPR041667">
    <property type="entry name" value="Cupin_8"/>
</dbReference>